<sequence>MTYTLTLTQPQLEVLEGIKGCWSLGSAPLCKSILCNSNTGAHKIPDWGQTPTLGGVQEGKGREGEGRGRKGGGEKERGVARVSIIWGVSSDSKLRVERCDGKVAIMTPSARTLSIGELVDNICFYSEGKELVALASTCKSVSLSALDMLWRDVTTLRHLFLIIPGCTERNRKLYLPSIPDWSKFNQVAGRVKTLEIRENFYSPNDARPDSSAYKAFAKTFGGSPLPMEVGHWLHLAIPGINWPVAREHHRPEWKL</sequence>
<dbReference type="OrthoDB" id="3255541at2759"/>
<protein>
    <submittedName>
        <fullName evidence="2">Predicted protein</fullName>
    </submittedName>
</protein>
<reference evidence="2 3" key="1">
    <citation type="journal article" date="2008" name="Nature">
        <title>The genome of Laccaria bicolor provides insights into mycorrhizal symbiosis.</title>
        <authorList>
            <person name="Martin F."/>
            <person name="Aerts A."/>
            <person name="Ahren D."/>
            <person name="Brun A."/>
            <person name="Danchin E.G.J."/>
            <person name="Duchaussoy F."/>
            <person name="Gibon J."/>
            <person name="Kohler A."/>
            <person name="Lindquist E."/>
            <person name="Pereda V."/>
            <person name="Salamov A."/>
            <person name="Shapiro H.J."/>
            <person name="Wuyts J."/>
            <person name="Blaudez D."/>
            <person name="Buee M."/>
            <person name="Brokstein P."/>
            <person name="Canbaeck B."/>
            <person name="Cohen D."/>
            <person name="Courty P.E."/>
            <person name="Coutinho P.M."/>
            <person name="Delaruelle C."/>
            <person name="Detter J.C."/>
            <person name="Deveau A."/>
            <person name="DiFazio S."/>
            <person name="Duplessis S."/>
            <person name="Fraissinet-Tachet L."/>
            <person name="Lucic E."/>
            <person name="Frey-Klett P."/>
            <person name="Fourrey C."/>
            <person name="Feussner I."/>
            <person name="Gay G."/>
            <person name="Grimwood J."/>
            <person name="Hoegger P.J."/>
            <person name="Jain P."/>
            <person name="Kilaru S."/>
            <person name="Labbe J."/>
            <person name="Lin Y.C."/>
            <person name="Legue V."/>
            <person name="Le Tacon F."/>
            <person name="Marmeisse R."/>
            <person name="Melayah D."/>
            <person name="Montanini B."/>
            <person name="Muratet M."/>
            <person name="Nehls U."/>
            <person name="Niculita-Hirzel H."/>
            <person name="Oudot-Le Secq M.P."/>
            <person name="Peter M."/>
            <person name="Quesneville H."/>
            <person name="Rajashekar B."/>
            <person name="Reich M."/>
            <person name="Rouhier N."/>
            <person name="Schmutz J."/>
            <person name="Yin T."/>
            <person name="Chalot M."/>
            <person name="Henrissat B."/>
            <person name="Kuees U."/>
            <person name="Lucas S."/>
            <person name="Van de Peer Y."/>
            <person name="Podila G.K."/>
            <person name="Polle A."/>
            <person name="Pukkila P.J."/>
            <person name="Richardson P.M."/>
            <person name="Rouze P."/>
            <person name="Sanders I.R."/>
            <person name="Stajich J.E."/>
            <person name="Tunlid A."/>
            <person name="Tuskan G."/>
            <person name="Grigoriev I.V."/>
        </authorList>
    </citation>
    <scope>NUCLEOTIDE SEQUENCE [LARGE SCALE GENOMIC DNA]</scope>
    <source>
        <strain evidence="3">S238N-H82 / ATCC MYA-4686</strain>
    </source>
</reference>
<evidence type="ECO:0000256" key="1">
    <source>
        <dbReference type="SAM" id="MobiDB-lite"/>
    </source>
</evidence>
<name>B0DVJ2_LACBS</name>
<dbReference type="HOGENOM" id="CLU_1090165_0_0_1"/>
<evidence type="ECO:0000313" key="2">
    <source>
        <dbReference type="EMBL" id="EDR01395.1"/>
    </source>
</evidence>
<accession>B0DVJ2</accession>
<dbReference type="GeneID" id="6083624"/>
<dbReference type="KEGG" id="lbc:LACBIDRAFT_333309"/>
<evidence type="ECO:0000313" key="3">
    <source>
        <dbReference type="Proteomes" id="UP000001194"/>
    </source>
</evidence>
<dbReference type="InParanoid" id="B0DVJ2"/>
<feature type="region of interest" description="Disordered" evidence="1">
    <location>
        <begin position="46"/>
        <end position="76"/>
    </location>
</feature>
<feature type="compositionally biased region" description="Basic and acidic residues" evidence="1">
    <location>
        <begin position="59"/>
        <end position="76"/>
    </location>
</feature>
<dbReference type="EMBL" id="DS547139">
    <property type="protein sequence ID" value="EDR01395.1"/>
    <property type="molecule type" value="Genomic_DNA"/>
</dbReference>
<gene>
    <name evidence="2" type="ORF">LACBIDRAFT_333309</name>
</gene>
<dbReference type="AlphaFoldDB" id="B0DVJ2"/>
<proteinExistence type="predicted"/>
<dbReference type="Proteomes" id="UP000001194">
    <property type="component" value="Unassembled WGS sequence"/>
</dbReference>
<keyword evidence="3" id="KW-1185">Reference proteome</keyword>
<organism evidence="3">
    <name type="scientific">Laccaria bicolor (strain S238N-H82 / ATCC MYA-4686)</name>
    <name type="common">Bicoloured deceiver</name>
    <name type="synonym">Laccaria laccata var. bicolor</name>
    <dbReference type="NCBI Taxonomy" id="486041"/>
    <lineage>
        <taxon>Eukaryota</taxon>
        <taxon>Fungi</taxon>
        <taxon>Dikarya</taxon>
        <taxon>Basidiomycota</taxon>
        <taxon>Agaricomycotina</taxon>
        <taxon>Agaricomycetes</taxon>
        <taxon>Agaricomycetidae</taxon>
        <taxon>Agaricales</taxon>
        <taxon>Agaricineae</taxon>
        <taxon>Hydnangiaceae</taxon>
        <taxon>Laccaria</taxon>
    </lineage>
</organism>
<dbReference type="RefSeq" id="XP_001887940.1">
    <property type="nucleotide sequence ID" value="XM_001887905.1"/>
</dbReference>